<dbReference type="Gene3D" id="1.10.533.10">
    <property type="entry name" value="Death Domain, Fas"/>
    <property type="match status" value="1"/>
</dbReference>
<reference evidence="9" key="1">
    <citation type="submission" date="2025-08" db="UniProtKB">
        <authorList>
            <consortium name="Ensembl"/>
        </authorList>
    </citation>
    <scope>IDENTIFICATION</scope>
</reference>
<dbReference type="Gene3D" id="2.10.50.10">
    <property type="entry name" value="Tumor Necrosis Factor Receptor, subunit A, domain 2"/>
    <property type="match status" value="1"/>
</dbReference>
<dbReference type="PANTHER" id="PTHR47220">
    <property type="entry name" value="TUMOR NECROSIS FACTOR RECEPTOR SUPERFAMILY MEMBER 25"/>
    <property type="match status" value="1"/>
</dbReference>
<dbReference type="InterPro" id="IPR011029">
    <property type="entry name" value="DEATH-like_dom_sf"/>
</dbReference>
<keyword evidence="4 6" id="KW-1015">Disulfide bond</keyword>
<keyword evidence="5" id="KW-0325">Glycoprotein</keyword>
<evidence type="ECO:0000259" key="8">
    <source>
        <dbReference type="PROSITE" id="PS50050"/>
    </source>
</evidence>
<evidence type="ECO:0000313" key="9">
    <source>
        <dbReference type="Ensembl" id="ENSCSRP00000008604.1"/>
    </source>
</evidence>
<evidence type="ECO:0000259" key="7">
    <source>
        <dbReference type="PROSITE" id="PS50017"/>
    </source>
</evidence>
<sequence length="284" mass="31439">KRQVTRPTCAADQLWHSTERLCCQKCPAGRFMTAPCTSRGHNTTCESCPPGTYLSFQNLERKCRKCSECHAQASQLVLKNCTETSDIECGCGAGHFRQCTDPACRDFTCQDCNKCKGTRHNCSAKEDAQCGICQPGFYLEGGECRACALGLAQARQTAGSSSLAPPQPLLLRRVLCCQAPADALSRCPAGPLPGVLPQGSQLYDIISAVPVRRWREFMRVLELPDGEIEVVELEFAHVRDQQYEMLKRCYQQKKAAPESIFAALERMELAGCAEELRQRLQRGP</sequence>
<organism evidence="9 10">
    <name type="scientific">Chelydra serpentina</name>
    <name type="common">Snapping turtle</name>
    <name type="synonym">Testudo serpentina</name>
    <dbReference type="NCBI Taxonomy" id="8475"/>
    <lineage>
        <taxon>Eukaryota</taxon>
        <taxon>Metazoa</taxon>
        <taxon>Chordata</taxon>
        <taxon>Craniata</taxon>
        <taxon>Vertebrata</taxon>
        <taxon>Euteleostomi</taxon>
        <taxon>Archelosauria</taxon>
        <taxon>Testudinata</taxon>
        <taxon>Testudines</taxon>
        <taxon>Cryptodira</taxon>
        <taxon>Durocryptodira</taxon>
        <taxon>Americhelydia</taxon>
        <taxon>Chelydroidea</taxon>
        <taxon>Chelydridae</taxon>
        <taxon>Chelydra</taxon>
    </lineage>
</organism>
<feature type="disulfide bond" evidence="6">
    <location>
        <begin position="48"/>
        <end position="63"/>
    </location>
</feature>
<feature type="repeat" description="TNFR-Cys" evidence="6">
    <location>
        <begin position="47"/>
        <end position="89"/>
    </location>
</feature>
<dbReference type="InterPro" id="IPR009030">
    <property type="entry name" value="Growth_fac_rcpt_cys_sf"/>
</dbReference>
<dbReference type="PANTHER" id="PTHR47220:SF1">
    <property type="entry name" value="TUMOR NECROSIS FACTOR RECEPTOR SUPERFAMILY MEMBER 25"/>
    <property type="match status" value="1"/>
</dbReference>
<keyword evidence="3" id="KW-0677">Repeat</keyword>
<dbReference type="SUPFAM" id="SSF47986">
    <property type="entry name" value="DEATH domain"/>
    <property type="match status" value="1"/>
</dbReference>
<dbReference type="Ensembl" id="ENSCSRT00000008902.1">
    <property type="protein sequence ID" value="ENSCSRP00000008604.1"/>
    <property type="gene ID" value="ENSCSRG00000006379.1"/>
</dbReference>
<keyword evidence="1" id="KW-0053">Apoptosis</keyword>
<dbReference type="Pfam" id="PF00531">
    <property type="entry name" value="Death"/>
    <property type="match status" value="1"/>
</dbReference>
<dbReference type="SMART" id="SM00005">
    <property type="entry name" value="DEATH"/>
    <property type="match status" value="1"/>
</dbReference>
<evidence type="ECO:0000256" key="1">
    <source>
        <dbReference type="ARBA" id="ARBA00022703"/>
    </source>
</evidence>
<comment type="caution">
    <text evidence="6">Lacks conserved residue(s) required for the propagation of feature annotation.</text>
</comment>
<evidence type="ECO:0000256" key="2">
    <source>
        <dbReference type="ARBA" id="ARBA00022729"/>
    </source>
</evidence>
<evidence type="ECO:0000256" key="5">
    <source>
        <dbReference type="ARBA" id="ARBA00023180"/>
    </source>
</evidence>
<evidence type="ECO:0000256" key="3">
    <source>
        <dbReference type="ARBA" id="ARBA00022737"/>
    </source>
</evidence>
<proteinExistence type="predicted"/>
<dbReference type="Proteomes" id="UP000694403">
    <property type="component" value="Unplaced"/>
</dbReference>
<feature type="domain" description="TNFR-Cys" evidence="8">
    <location>
        <begin position="47"/>
        <end position="89"/>
    </location>
</feature>
<dbReference type="PROSITE" id="PS00652">
    <property type="entry name" value="TNFR_NGFR_1"/>
    <property type="match status" value="1"/>
</dbReference>
<evidence type="ECO:0000256" key="6">
    <source>
        <dbReference type="PROSITE-ProRule" id="PRU00206"/>
    </source>
</evidence>
<dbReference type="SUPFAM" id="SSF57184">
    <property type="entry name" value="Growth factor receptor domain"/>
    <property type="match status" value="1"/>
</dbReference>
<dbReference type="PROSITE" id="PS50050">
    <property type="entry name" value="TNFR_NGFR_2"/>
    <property type="match status" value="1"/>
</dbReference>
<dbReference type="GO" id="GO:0007165">
    <property type="term" value="P:signal transduction"/>
    <property type="evidence" value="ECO:0007669"/>
    <property type="project" value="InterPro"/>
</dbReference>
<dbReference type="AlphaFoldDB" id="A0A8C3XLQ1"/>
<reference evidence="9" key="2">
    <citation type="submission" date="2025-09" db="UniProtKB">
        <authorList>
            <consortium name="Ensembl"/>
        </authorList>
    </citation>
    <scope>IDENTIFICATION</scope>
</reference>
<dbReference type="SMART" id="SM00208">
    <property type="entry name" value="TNFR"/>
    <property type="match status" value="3"/>
</dbReference>
<evidence type="ECO:0000256" key="4">
    <source>
        <dbReference type="ARBA" id="ARBA00023157"/>
    </source>
</evidence>
<dbReference type="SUPFAM" id="SSF57586">
    <property type="entry name" value="TNF receptor-like"/>
    <property type="match status" value="1"/>
</dbReference>
<dbReference type="InterPro" id="IPR001368">
    <property type="entry name" value="TNFR/NGFR_Cys_rich_reg"/>
</dbReference>
<dbReference type="GO" id="GO:0006915">
    <property type="term" value="P:apoptotic process"/>
    <property type="evidence" value="ECO:0007669"/>
    <property type="project" value="UniProtKB-KW"/>
</dbReference>
<protein>
    <submittedName>
        <fullName evidence="9">TNF receptor superfamily member 25</fullName>
    </submittedName>
</protein>
<feature type="domain" description="Death" evidence="7">
    <location>
        <begin position="199"/>
        <end position="280"/>
    </location>
</feature>
<dbReference type="GO" id="GO:0005886">
    <property type="term" value="C:plasma membrane"/>
    <property type="evidence" value="ECO:0007669"/>
    <property type="project" value="TreeGrafter"/>
</dbReference>
<dbReference type="InterPro" id="IPR000488">
    <property type="entry name" value="Death_dom"/>
</dbReference>
<dbReference type="PROSITE" id="PS50017">
    <property type="entry name" value="DEATH_DOMAIN"/>
    <property type="match status" value="1"/>
</dbReference>
<keyword evidence="2" id="KW-0732">Signal</keyword>
<name>A0A8C3XLQ1_CHESE</name>
<dbReference type="Pfam" id="PF00020">
    <property type="entry name" value="TNFR_c6"/>
    <property type="match status" value="1"/>
</dbReference>
<keyword evidence="10" id="KW-1185">Reference proteome</keyword>
<evidence type="ECO:0000313" key="10">
    <source>
        <dbReference type="Proteomes" id="UP000694403"/>
    </source>
</evidence>
<accession>A0A8C3XLQ1</accession>
<dbReference type="InterPro" id="IPR022329">
    <property type="entry name" value="TNFR_25"/>
</dbReference>